<name>A0A9Q3BRD7_9BASI</name>
<dbReference type="AlphaFoldDB" id="A0A9Q3BRD7"/>
<evidence type="ECO:0000313" key="3">
    <source>
        <dbReference type="Proteomes" id="UP000765509"/>
    </source>
</evidence>
<organism evidence="2 3">
    <name type="scientific">Austropuccinia psidii MF-1</name>
    <dbReference type="NCBI Taxonomy" id="1389203"/>
    <lineage>
        <taxon>Eukaryota</taxon>
        <taxon>Fungi</taxon>
        <taxon>Dikarya</taxon>
        <taxon>Basidiomycota</taxon>
        <taxon>Pucciniomycotina</taxon>
        <taxon>Pucciniomycetes</taxon>
        <taxon>Pucciniales</taxon>
        <taxon>Sphaerophragmiaceae</taxon>
        <taxon>Austropuccinia</taxon>
    </lineage>
</organism>
<sequence>MKNNILPLKDIENGSLSSPEINNSLLYLTQIVVQNKKEIDSIKFMVEHNKPKVLIDNIQKLIQGQQELYKYIKDIKENNLEINYDVSIDNLTKKLNKLRTSYEKFEEKTSPHQRLLLESVEESDEERKNLKDDIQSQIRLITEKMDKINVANLNIPKLPTPFPHIRSPV</sequence>
<gene>
    <name evidence="2" type="ORF">O181_009792</name>
</gene>
<dbReference type="EMBL" id="AVOT02002354">
    <property type="protein sequence ID" value="MBW0470077.1"/>
    <property type="molecule type" value="Genomic_DNA"/>
</dbReference>
<protein>
    <submittedName>
        <fullName evidence="2">Uncharacterized protein</fullName>
    </submittedName>
</protein>
<evidence type="ECO:0000256" key="1">
    <source>
        <dbReference type="SAM" id="Coils"/>
    </source>
</evidence>
<accession>A0A9Q3BRD7</accession>
<comment type="caution">
    <text evidence="2">The sequence shown here is derived from an EMBL/GenBank/DDBJ whole genome shotgun (WGS) entry which is preliminary data.</text>
</comment>
<reference evidence="2" key="1">
    <citation type="submission" date="2021-03" db="EMBL/GenBank/DDBJ databases">
        <title>Draft genome sequence of rust myrtle Austropuccinia psidii MF-1, a brazilian biotype.</title>
        <authorList>
            <person name="Quecine M.C."/>
            <person name="Pachon D.M.R."/>
            <person name="Bonatelli M.L."/>
            <person name="Correr F.H."/>
            <person name="Franceschini L.M."/>
            <person name="Leite T.F."/>
            <person name="Margarido G.R.A."/>
            <person name="Almeida C.A."/>
            <person name="Ferrarezi J.A."/>
            <person name="Labate C.A."/>
        </authorList>
    </citation>
    <scope>NUCLEOTIDE SEQUENCE</scope>
    <source>
        <strain evidence="2">MF-1</strain>
    </source>
</reference>
<keyword evidence="3" id="KW-1185">Reference proteome</keyword>
<keyword evidence="1" id="KW-0175">Coiled coil</keyword>
<proteinExistence type="predicted"/>
<evidence type="ECO:0000313" key="2">
    <source>
        <dbReference type="EMBL" id="MBW0470077.1"/>
    </source>
</evidence>
<dbReference type="Proteomes" id="UP000765509">
    <property type="component" value="Unassembled WGS sequence"/>
</dbReference>
<feature type="coiled-coil region" evidence="1">
    <location>
        <begin position="88"/>
        <end position="140"/>
    </location>
</feature>